<accession>A0AAZ3SC95</accession>
<dbReference type="Proteomes" id="UP000694402">
    <property type="component" value="Unassembled WGS sequence"/>
</dbReference>
<dbReference type="AlphaFoldDB" id="A0AAZ3SC95"/>
<feature type="chain" id="PRO_5044286552" description="Beta-defensin" evidence="1">
    <location>
        <begin position="21"/>
        <end position="63"/>
    </location>
</feature>
<organism evidence="2 3">
    <name type="scientific">Oncorhynchus tshawytscha</name>
    <name type="common">Chinook salmon</name>
    <name type="synonym">Salmo tshawytscha</name>
    <dbReference type="NCBI Taxonomy" id="74940"/>
    <lineage>
        <taxon>Eukaryota</taxon>
        <taxon>Metazoa</taxon>
        <taxon>Chordata</taxon>
        <taxon>Craniata</taxon>
        <taxon>Vertebrata</taxon>
        <taxon>Euteleostomi</taxon>
        <taxon>Actinopterygii</taxon>
        <taxon>Neopterygii</taxon>
        <taxon>Teleostei</taxon>
        <taxon>Protacanthopterygii</taxon>
        <taxon>Salmoniformes</taxon>
        <taxon>Salmonidae</taxon>
        <taxon>Salmoninae</taxon>
        <taxon>Oncorhynchus</taxon>
    </lineage>
</organism>
<evidence type="ECO:0000313" key="2">
    <source>
        <dbReference type="Ensembl" id="ENSOTSP00005150702.1"/>
    </source>
</evidence>
<protein>
    <recommendedName>
        <fullName evidence="4">Beta-defensin</fullName>
    </recommendedName>
</protein>
<evidence type="ECO:0000256" key="1">
    <source>
        <dbReference type="SAM" id="SignalP"/>
    </source>
</evidence>
<keyword evidence="3" id="KW-1185">Reference proteome</keyword>
<evidence type="ECO:0000313" key="3">
    <source>
        <dbReference type="Proteomes" id="UP000694402"/>
    </source>
</evidence>
<name>A0AAZ3SC95_ONCTS</name>
<dbReference type="Ensembl" id="ENSOTST00005144275.1">
    <property type="protein sequence ID" value="ENSOTSP00005150702.1"/>
    <property type="gene ID" value="ENSOTSG00005060507.1"/>
</dbReference>
<reference evidence="2" key="2">
    <citation type="submission" date="2025-08" db="UniProtKB">
        <authorList>
            <consortium name="Ensembl"/>
        </authorList>
    </citation>
    <scope>IDENTIFICATION</scope>
</reference>
<reference evidence="3" key="1">
    <citation type="journal article" date="2018" name="PLoS ONE">
        <title>Chinook salmon (Oncorhynchus tshawytscha) genome and transcriptome.</title>
        <authorList>
            <person name="Christensen K.A."/>
            <person name="Leong J.S."/>
            <person name="Sakhrani D."/>
            <person name="Biagi C.A."/>
            <person name="Minkley D.R."/>
            <person name="Withler R.E."/>
            <person name="Rondeau E.B."/>
            <person name="Koop B.F."/>
            <person name="Devlin R.H."/>
        </authorList>
    </citation>
    <scope>NUCLEOTIDE SEQUENCE [LARGE SCALE GENOMIC DNA]</scope>
</reference>
<keyword evidence="1" id="KW-0732">Signal</keyword>
<dbReference type="GeneTree" id="ENSGT00650000094922"/>
<reference evidence="2" key="3">
    <citation type="submission" date="2025-09" db="UniProtKB">
        <authorList>
            <consortium name="Ensembl"/>
        </authorList>
    </citation>
    <scope>IDENTIFICATION</scope>
</reference>
<evidence type="ECO:0008006" key="4">
    <source>
        <dbReference type="Google" id="ProtNLM"/>
    </source>
</evidence>
<sequence length="63" mass="7456">MKRLGLVVLVLLLMLLAVEADDAEMQYWTCGYRGLCRRFCYAQEYIVGHFGCPRRYRCCVVRF</sequence>
<feature type="signal peptide" evidence="1">
    <location>
        <begin position="1"/>
        <end position="20"/>
    </location>
</feature>
<proteinExistence type="predicted"/>